<sequence length="190" mass="20384">MNATLPCLALVLLLQGCAGPRARLPVPLDAPPQAQPEWLAVQHWQLGAARQAAEIAQALQQAGLAGRPLAVAAAQPDSPLARAWQGLLQTELHRAGLRVQPEATLQVQTEIQLFGFAPGRANQGPVAAPDDLLNRPIPQHEALLHTRLREGSGPWLLHRSQAVYLRDEDLALYRAAPGVAPARTVPVLAR</sequence>
<comment type="caution">
    <text evidence="1">The sequence shown here is derived from an EMBL/GenBank/DDBJ whole genome shotgun (WGS) entry which is preliminary data.</text>
</comment>
<dbReference type="Proteomes" id="UP000586093">
    <property type="component" value="Unassembled WGS sequence"/>
</dbReference>
<name>A0A839HME1_9BURK</name>
<protein>
    <submittedName>
        <fullName evidence="1">Uncharacterized protein</fullName>
    </submittedName>
</protein>
<accession>A0A839HME1</accession>
<gene>
    <name evidence="1" type="ORF">H4F90_00290</name>
</gene>
<dbReference type="AlphaFoldDB" id="A0A839HME1"/>
<organism evidence="1 2">
    <name type="scientific">Aquariibacter albus</name>
    <dbReference type="NCBI Taxonomy" id="2759899"/>
    <lineage>
        <taxon>Bacteria</taxon>
        <taxon>Pseudomonadati</taxon>
        <taxon>Pseudomonadota</taxon>
        <taxon>Betaproteobacteria</taxon>
        <taxon>Burkholderiales</taxon>
        <taxon>Sphaerotilaceae</taxon>
        <taxon>Aquariibacter</taxon>
    </lineage>
</organism>
<evidence type="ECO:0000313" key="1">
    <source>
        <dbReference type="EMBL" id="MBB1160419.1"/>
    </source>
</evidence>
<dbReference type="RefSeq" id="WP_182660365.1">
    <property type="nucleotide sequence ID" value="NZ_JACIVI010000001.1"/>
</dbReference>
<evidence type="ECO:0000313" key="2">
    <source>
        <dbReference type="Proteomes" id="UP000586093"/>
    </source>
</evidence>
<reference evidence="1 2" key="1">
    <citation type="submission" date="2020-08" db="EMBL/GenBank/DDBJ databases">
        <title>Aquariorum lacteus gen. nov., sp. nov., a new member of the family Comamonadaceae, isolated from freshwater aquarium.</title>
        <authorList>
            <person name="Chun S.-J."/>
        </authorList>
    </citation>
    <scope>NUCLEOTIDE SEQUENCE [LARGE SCALE GENOMIC DNA]</scope>
    <source>
        <strain evidence="1 2">SJAQ100</strain>
    </source>
</reference>
<dbReference type="EMBL" id="JACIVI010000001">
    <property type="protein sequence ID" value="MBB1160419.1"/>
    <property type="molecule type" value="Genomic_DNA"/>
</dbReference>
<keyword evidence="2" id="KW-1185">Reference proteome</keyword>
<proteinExistence type="predicted"/>